<comment type="caution">
    <text evidence="2">The sequence shown here is derived from an EMBL/GenBank/DDBJ whole genome shotgun (WGS) entry which is preliminary data.</text>
</comment>
<sequence>MKNQFQGMDFFTELEKVLPQSLLTNTPMVCDVFIKGEEDKRRHTK</sequence>
<evidence type="ECO:0000313" key="4">
    <source>
        <dbReference type="EMBL" id="KAF0824221.1"/>
    </source>
</evidence>
<dbReference type="Proteomes" id="UP000465778">
    <property type="component" value="Unassembled WGS sequence"/>
</dbReference>
<dbReference type="EMBL" id="VDEM01000091">
    <property type="protein sequence ID" value="KAF0821655.1"/>
    <property type="molecule type" value="Genomic_DNA"/>
</dbReference>
<dbReference type="RefSeq" id="WP_159344911.1">
    <property type="nucleotide sequence ID" value="NZ_LDGJ01000026.1"/>
</dbReference>
<evidence type="ECO:0000313" key="3">
    <source>
        <dbReference type="EMBL" id="KAF0823546.1"/>
    </source>
</evidence>
<dbReference type="EMBL" id="VDEM01000028">
    <property type="protein sequence ID" value="KAF0823546.1"/>
    <property type="molecule type" value="Genomic_DNA"/>
</dbReference>
<evidence type="ECO:0000313" key="5">
    <source>
        <dbReference type="Proteomes" id="UP000465778"/>
    </source>
</evidence>
<evidence type="ECO:0000313" key="1">
    <source>
        <dbReference type="EMBL" id="KAF0821256.1"/>
    </source>
</evidence>
<protein>
    <submittedName>
        <fullName evidence="2">Uncharacterized protein</fullName>
    </submittedName>
</protein>
<dbReference type="EMBL" id="VDEM01000134">
    <property type="protein sequence ID" value="KAF0821256.1"/>
    <property type="molecule type" value="Genomic_DNA"/>
</dbReference>
<proteinExistence type="predicted"/>
<reference evidence="2 5" key="1">
    <citation type="journal article" date="2020" name="G3 (Bethesda)">
        <title>Whole Genome Sequencing and Comparative Genomics of Two Nematicidal Bacillus Strains Reveals a Wide Range of Possible Virulence Factors.</title>
        <authorList>
            <person name="Susic N."/>
            <person name="Janezic S."/>
            <person name="Rupnik M."/>
            <person name="Geric Stare B."/>
        </authorList>
    </citation>
    <scope>NUCLEOTIDE SEQUENCE [LARGE SCALE GENOMIC DNA]</scope>
    <source>
        <strain evidence="2 5">I-1582</strain>
    </source>
</reference>
<dbReference type="EMBL" id="VDEM01000017">
    <property type="protein sequence ID" value="KAF0824221.1"/>
    <property type="molecule type" value="Genomic_DNA"/>
</dbReference>
<gene>
    <name evidence="4" type="ORF">KIS1582_1900</name>
    <name evidence="3" type="ORF">KIS1582_2602</name>
    <name evidence="2" type="ORF">KIS1582_4617</name>
    <name evidence="1" type="ORF">KIS1582_5041</name>
</gene>
<dbReference type="AlphaFoldDB" id="A0A800MSV3"/>
<accession>A0A800MSV3</accession>
<evidence type="ECO:0000313" key="2">
    <source>
        <dbReference type="EMBL" id="KAF0821655.1"/>
    </source>
</evidence>
<name>A0A800MSV3_CYTFI</name>
<organism evidence="2 5">
    <name type="scientific">Cytobacillus firmus</name>
    <name type="common">Bacillus firmus</name>
    <dbReference type="NCBI Taxonomy" id="1399"/>
    <lineage>
        <taxon>Bacteria</taxon>
        <taxon>Bacillati</taxon>
        <taxon>Bacillota</taxon>
        <taxon>Bacilli</taxon>
        <taxon>Bacillales</taxon>
        <taxon>Bacillaceae</taxon>
        <taxon>Cytobacillus</taxon>
    </lineage>
</organism>